<keyword evidence="9" id="KW-0676">Redox-active center</keyword>
<evidence type="ECO:0000256" key="6">
    <source>
        <dbReference type="ARBA" id="ARBA00023002"/>
    </source>
</evidence>
<dbReference type="Proteomes" id="UP000199086">
    <property type="component" value="Unassembled WGS sequence"/>
</dbReference>
<evidence type="ECO:0000256" key="7">
    <source>
        <dbReference type="ARBA" id="ARBA00023136"/>
    </source>
</evidence>
<feature type="transmembrane region" description="Helical" evidence="10">
    <location>
        <begin position="116"/>
        <end position="136"/>
    </location>
</feature>
<protein>
    <submittedName>
        <fullName evidence="12">Uncharacterized membrane protein</fullName>
    </submittedName>
</protein>
<evidence type="ECO:0000313" key="12">
    <source>
        <dbReference type="EMBL" id="SDB93621.1"/>
    </source>
</evidence>
<evidence type="ECO:0000256" key="5">
    <source>
        <dbReference type="ARBA" id="ARBA00022989"/>
    </source>
</evidence>
<sequence length="217" mass="23178">MPPPMSDLATAERETADITSGQDRADRVLFATMLVSAALSLLASFVLSVDAVKLAADPTAALSCNINATISCGTVGTSWQASVFGFPNAFLGLVAEPVVITLAVAGLAGVRFPRGFMLAAQVVYLLGFLFAYWLFFEAVFRIGALCPWCLLVTLSTTGVFASLTRFNIVHNNLFLPPRTHAVLLTGVRWGLDRIIVGLWLLGLLVFIVVRYGAALIA</sequence>
<feature type="transmembrane region" description="Helical" evidence="10">
    <location>
        <begin position="89"/>
        <end position="109"/>
    </location>
</feature>
<feature type="transmembrane region" description="Helical" evidence="10">
    <location>
        <begin position="194"/>
        <end position="213"/>
    </location>
</feature>
<organism evidence="12 13">
    <name type="scientific">Raineyella antarctica</name>
    <dbReference type="NCBI Taxonomy" id="1577474"/>
    <lineage>
        <taxon>Bacteria</taxon>
        <taxon>Bacillati</taxon>
        <taxon>Actinomycetota</taxon>
        <taxon>Actinomycetes</taxon>
        <taxon>Propionibacteriales</taxon>
        <taxon>Propionibacteriaceae</taxon>
        <taxon>Raineyella</taxon>
    </lineage>
</organism>
<dbReference type="EMBL" id="FMYF01000010">
    <property type="protein sequence ID" value="SDB93621.1"/>
    <property type="molecule type" value="Genomic_DNA"/>
</dbReference>
<accession>A0A1G6HHC9</accession>
<dbReference type="GO" id="GO:0016491">
    <property type="term" value="F:oxidoreductase activity"/>
    <property type="evidence" value="ECO:0007669"/>
    <property type="project" value="UniProtKB-KW"/>
</dbReference>
<evidence type="ECO:0000256" key="9">
    <source>
        <dbReference type="ARBA" id="ARBA00023284"/>
    </source>
</evidence>
<evidence type="ECO:0000256" key="10">
    <source>
        <dbReference type="SAM" id="Phobius"/>
    </source>
</evidence>
<dbReference type="Pfam" id="PF07884">
    <property type="entry name" value="VKOR"/>
    <property type="match status" value="1"/>
</dbReference>
<dbReference type="InterPro" id="IPR012932">
    <property type="entry name" value="VKOR"/>
</dbReference>
<evidence type="ECO:0000256" key="8">
    <source>
        <dbReference type="ARBA" id="ARBA00023157"/>
    </source>
</evidence>
<dbReference type="GO" id="GO:0016020">
    <property type="term" value="C:membrane"/>
    <property type="evidence" value="ECO:0007669"/>
    <property type="project" value="UniProtKB-SubCell"/>
</dbReference>
<evidence type="ECO:0000256" key="4">
    <source>
        <dbReference type="ARBA" id="ARBA00022719"/>
    </source>
</evidence>
<feature type="transmembrane region" description="Helical" evidence="10">
    <location>
        <begin position="142"/>
        <end position="163"/>
    </location>
</feature>
<proteinExistence type="inferred from homology"/>
<keyword evidence="7 10" id="KW-0472">Membrane</keyword>
<dbReference type="GO" id="GO:0048038">
    <property type="term" value="F:quinone binding"/>
    <property type="evidence" value="ECO:0007669"/>
    <property type="project" value="UniProtKB-KW"/>
</dbReference>
<dbReference type="Gene3D" id="1.20.1440.130">
    <property type="entry name" value="VKOR domain"/>
    <property type="match status" value="1"/>
</dbReference>
<evidence type="ECO:0000256" key="1">
    <source>
        <dbReference type="ARBA" id="ARBA00004141"/>
    </source>
</evidence>
<evidence type="ECO:0000256" key="2">
    <source>
        <dbReference type="ARBA" id="ARBA00006214"/>
    </source>
</evidence>
<dbReference type="CDD" id="cd12922">
    <property type="entry name" value="VKOR_5"/>
    <property type="match status" value="1"/>
</dbReference>
<keyword evidence="6" id="KW-0560">Oxidoreductase</keyword>
<comment type="subcellular location">
    <subcellularLocation>
        <location evidence="1">Membrane</location>
        <topology evidence="1">Multi-pass membrane protein</topology>
    </subcellularLocation>
</comment>
<dbReference type="AlphaFoldDB" id="A0A1G6HHC9"/>
<evidence type="ECO:0000259" key="11">
    <source>
        <dbReference type="SMART" id="SM00756"/>
    </source>
</evidence>
<keyword evidence="3 10" id="KW-0812">Transmembrane</keyword>
<keyword evidence="5 10" id="KW-1133">Transmembrane helix</keyword>
<keyword evidence="13" id="KW-1185">Reference proteome</keyword>
<keyword evidence="4" id="KW-0874">Quinone</keyword>
<name>A0A1G6HHC9_9ACTN</name>
<feature type="transmembrane region" description="Helical" evidence="10">
    <location>
        <begin position="28"/>
        <end position="49"/>
    </location>
</feature>
<comment type="similarity">
    <text evidence="2">Belongs to the VKOR family.</text>
</comment>
<keyword evidence="8" id="KW-1015">Disulfide bond</keyword>
<dbReference type="InterPro" id="IPR038354">
    <property type="entry name" value="VKOR_sf"/>
</dbReference>
<evidence type="ECO:0000256" key="3">
    <source>
        <dbReference type="ARBA" id="ARBA00022692"/>
    </source>
</evidence>
<gene>
    <name evidence="12" type="ORF">GA0111570_11041</name>
</gene>
<reference evidence="12 13" key="1">
    <citation type="submission" date="2016-06" db="EMBL/GenBank/DDBJ databases">
        <authorList>
            <person name="Olsen C.W."/>
            <person name="Carey S."/>
            <person name="Hinshaw L."/>
            <person name="Karasin A.I."/>
        </authorList>
    </citation>
    <scope>NUCLEOTIDE SEQUENCE [LARGE SCALE GENOMIC DNA]</scope>
    <source>
        <strain evidence="12 13">LZ-22</strain>
    </source>
</reference>
<feature type="domain" description="Vitamin K epoxide reductase" evidence="11">
    <location>
        <begin position="26"/>
        <end position="167"/>
    </location>
</feature>
<dbReference type="SMART" id="SM00756">
    <property type="entry name" value="VKc"/>
    <property type="match status" value="1"/>
</dbReference>
<dbReference type="STRING" id="1577474.GA0111570_11041"/>
<dbReference type="InterPro" id="IPR041714">
    <property type="entry name" value="VKOR_Actinobacteria"/>
</dbReference>
<evidence type="ECO:0000313" key="13">
    <source>
        <dbReference type="Proteomes" id="UP000199086"/>
    </source>
</evidence>